<dbReference type="Proteomes" id="UP000242875">
    <property type="component" value="Unassembled WGS sequence"/>
</dbReference>
<feature type="domain" description="DDHD" evidence="2">
    <location>
        <begin position="287"/>
        <end position="463"/>
    </location>
</feature>
<feature type="region of interest" description="Disordered" evidence="1">
    <location>
        <begin position="645"/>
        <end position="685"/>
    </location>
</feature>
<feature type="compositionally biased region" description="Polar residues" evidence="1">
    <location>
        <begin position="481"/>
        <end position="494"/>
    </location>
</feature>
<dbReference type="GO" id="GO:0046872">
    <property type="term" value="F:metal ion binding"/>
    <property type="evidence" value="ECO:0007669"/>
    <property type="project" value="InterPro"/>
</dbReference>
<dbReference type="SMART" id="SM01127">
    <property type="entry name" value="DDHD"/>
    <property type="match status" value="1"/>
</dbReference>
<feature type="compositionally biased region" description="Polar residues" evidence="1">
    <location>
        <begin position="861"/>
        <end position="870"/>
    </location>
</feature>
<feature type="compositionally biased region" description="Basic and acidic residues" evidence="1">
    <location>
        <begin position="663"/>
        <end position="674"/>
    </location>
</feature>
<dbReference type="PANTHER" id="PTHR23509">
    <property type="entry name" value="PA-PL1 PHOSPHOLIPASE FAMILY"/>
    <property type="match status" value="1"/>
</dbReference>
<feature type="compositionally biased region" description="Acidic residues" evidence="1">
    <location>
        <begin position="471"/>
        <end position="480"/>
    </location>
</feature>
<protein>
    <recommendedName>
        <fullName evidence="2">DDHD domain-containing protein</fullName>
    </recommendedName>
</protein>
<dbReference type="Pfam" id="PF02862">
    <property type="entry name" value="DDHD"/>
    <property type="match status" value="1"/>
</dbReference>
<evidence type="ECO:0000259" key="2">
    <source>
        <dbReference type="PROSITE" id="PS51043"/>
    </source>
</evidence>
<feature type="compositionally biased region" description="Low complexity" evidence="1">
    <location>
        <begin position="849"/>
        <end position="860"/>
    </location>
</feature>
<dbReference type="EMBL" id="MVBO01000042">
    <property type="protein sequence ID" value="OZJ04405.1"/>
    <property type="molecule type" value="Genomic_DNA"/>
</dbReference>
<sequence>MTDGISGQQEAPHVKGAKVSVETLQKNTQELLQAQHPDHAFRVRFYPIEVDPALKLSSLRTVPNVRLMVNDWGGDVLLYFTPPYNQLILSTVVEQANKLYAKHCREHPEFQANSGKVHIIGCSLGGIIGYDVACGQWAFDADAPWEPTPANDNESPAPLHQAHESYDTTATSTASDDDPDPDLLSPLARRPVVQPSTSVASDISHVSTSSQSATPRQNSPAPSVTSIRSHNSDSASSATTIERPPAPPSRMSSGNSDVTLVPTSRQTDHPRKQHPWFSKIGTQIPSLDFPLHTVFMAGSPLAVTLVIRQQSFTTYHPPPPTRLINIFHPFDPLGYRLEPQVDDAFATIPPVSIPRIRGRRRLPPLSLPLRMLPTIPNLGIKDSIGSVMTRPVVLQARERFWRYLVLEKAGILGGDAASPPQVTVTHRKTTITVEERSVDLGFARPHVNRNNSLNDFSLPEPALHNLISEEEEPYESDQTDQTDASSQGKNNNLYGHQVSHRLTKSPAVKPESLKGIAEGHYSKPLKRTRSLKISHSEAALTPAMALTTMDLGKPHSQSVPPTPTRSRSPTTSRRSSTYSVEATGLSSRRPGILKMAGNVASAALNAIRKPSRSKVQDVTITGSLEEFPEVDPSLTGVKFVIPAPESETVTSPKDDGDSTSTISEDRMTERDHWSVNDTSSHLTDDTAMFAGEQSPKSNKRSPEGVFELLGDAGLMGISLGVEESEHRESAIGHRSADALRPLHNVRSYSQKSTSSLDTLFSTIATTPGLEGLVTAPSSPFFGAMSTPLTFEALAAEYADAELNLDDDLNLEDLEDLEDDTDDNQSIAGSMDSFTTAGGSDDPTLKQDYSAARASASPRASLNGQAKSSAMSPTTPVTPTKVVSPTGNTFPRIDHVLSEGVVDAYASEWIVALKSHFKYWGNRDLAAFLGSVMVETE</sequence>
<dbReference type="GO" id="GO:0005737">
    <property type="term" value="C:cytoplasm"/>
    <property type="evidence" value="ECO:0007669"/>
    <property type="project" value="TreeGrafter"/>
</dbReference>
<feature type="compositionally biased region" description="Polar residues" evidence="1">
    <location>
        <begin position="194"/>
        <end position="240"/>
    </location>
</feature>
<evidence type="ECO:0000256" key="1">
    <source>
        <dbReference type="SAM" id="MobiDB-lite"/>
    </source>
</evidence>
<feature type="region of interest" description="Disordered" evidence="1">
    <location>
        <begin position="818"/>
        <end position="888"/>
    </location>
</feature>
<feature type="compositionally biased region" description="Polar residues" evidence="1">
    <location>
        <begin position="250"/>
        <end position="265"/>
    </location>
</feature>
<keyword evidence="4" id="KW-1185">Reference proteome</keyword>
<dbReference type="InterPro" id="IPR058055">
    <property type="entry name" value="PA-PLA1"/>
</dbReference>
<dbReference type="PROSITE" id="PS51043">
    <property type="entry name" value="DDHD"/>
    <property type="match status" value="1"/>
</dbReference>
<dbReference type="GO" id="GO:0004620">
    <property type="term" value="F:phospholipase activity"/>
    <property type="evidence" value="ECO:0007669"/>
    <property type="project" value="TreeGrafter"/>
</dbReference>
<accession>A0A261Y1B3</accession>
<dbReference type="OrthoDB" id="431378at2759"/>
<dbReference type="AlphaFoldDB" id="A0A261Y1B3"/>
<name>A0A261Y1B3_9FUNG</name>
<dbReference type="InterPro" id="IPR004177">
    <property type="entry name" value="DDHD_dom"/>
</dbReference>
<dbReference type="PANTHER" id="PTHR23509:SF10">
    <property type="entry name" value="LD21067P"/>
    <property type="match status" value="1"/>
</dbReference>
<feature type="compositionally biased region" description="Polar residues" evidence="1">
    <location>
        <begin position="824"/>
        <end position="837"/>
    </location>
</feature>
<feature type="region of interest" description="Disordered" evidence="1">
    <location>
        <begin position="145"/>
        <end position="276"/>
    </location>
</feature>
<feature type="region of interest" description="Disordered" evidence="1">
    <location>
        <begin position="471"/>
        <end position="521"/>
    </location>
</feature>
<gene>
    <name evidence="3" type="ORF">BZG36_02393</name>
</gene>
<feature type="region of interest" description="Disordered" evidence="1">
    <location>
        <begin position="551"/>
        <end position="583"/>
    </location>
</feature>
<comment type="caution">
    <text evidence="3">The sequence shown here is derived from an EMBL/GenBank/DDBJ whole genome shotgun (WGS) entry which is preliminary data.</text>
</comment>
<proteinExistence type="predicted"/>
<evidence type="ECO:0000313" key="3">
    <source>
        <dbReference type="EMBL" id="OZJ04405.1"/>
    </source>
</evidence>
<organism evidence="3 4">
    <name type="scientific">Bifiguratus adelaidae</name>
    <dbReference type="NCBI Taxonomy" id="1938954"/>
    <lineage>
        <taxon>Eukaryota</taxon>
        <taxon>Fungi</taxon>
        <taxon>Fungi incertae sedis</taxon>
        <taxon>Mucoromycota</taxon>
        <taxon>Mucoromycotina</taxon>
        <taxon>Endogonomycetes</taxon>
        <taxon>Endogonales</taxon>
        <taxon>Endogonales incertae sedis</taxon>
        <taxon>Bifiguratus</taxon>
    </lineage>
</organism>
<reference evidence="3 4" key="1">
    <citation type="journal article" date="2017" name="Mycologia">
        <title>Bifiguratus adelaidae, gen. et sp. nov., a new member of Mucoromycotina in endophytic and soil-dwelling habitats.</title>
        <authorList>
            <person name="Torres-Cruz T.J."/>
            <person name="Billingsley Tobias T.L."/>
            <person name="Almatruk M."/>
            <person name="Hesse C."/>
            <person name="Kuske C.R."/>
            <person name="Desiro A."/>
            <person name="Benucci G.M."/>
            <person name="Bonito G."/>
            <person name="Stajich J.E."/>
            <person name="Dunlap C."/>
            <person name="Arnold A.E."/>
            <person name="Porras-Alfaro A."/>
        </authorList>
    </citation>
    <scope>NUCLEOTIDE SEQUENCE [LARGE SCALE GENOMIC DNA]</scope>
    <source>
        <strain evidence="3 4">AZ0501</strain>
    </source>
</reference>
<feature type="compositionally biased region" description="Low complexity" evidence="1">
    <location>
        <begin position="871"/>
        <end position="885"/>
    </location>
</feature>
<feature type="compositionally biased region" description="Low complexity" evidence="1">
    <location>
        <begin position="564"/>
        <end position="577"/>
    </location>
</feature>
<evidence type="ECO:0000313" key="4">
    <source>
        <dbReference type="Proteomes" id="UP000242875"/>
    </source>
</evidence>